<keyword evidence="1" id="KW-0812">Transmembrane</keyword>
<organism evidence="2 3">
    <name type="scientific">Monopterus albus</name>
    <name type="common">Swamp eel</name>
    <dbReference type="NCBI Taxonomy" id="43700"/>
    <lineage>
        <taxon>Eukaryota</taxon>
        <taxon>Metazoa</taxon>
        <taxon>Chordata</taxon>
        <taxon>Craniata</taxon>
        <taxon>Vertebrata</taxon>
        <taxon>Euteleostomi</taxon>
        <taxon>Actinopterygii</taxon>
        <taxon>Neopterygii</taxon>
        <taxon>Teleostei</taxon>
        <taxon>Neoteleostei</taxon>
        <taxon>Acanthomorphata</taxon>
        <taxon>Anabantaria</taxon>
        <taxon>Synbranchiformes</taxon>
        <taxon>Synbranchidae</taxon>
        <taxon>Monopterus</taxon>
    </lineage>
</organism>
<reference evidence="2" key="1">
    <citation type="submission" date="2025-08" db="UniProtKB">
        <authorList>
            <consortium name="Ensembl"/>
        </authorList>
    </citation>
    <scope>IDENTIFICATION</scope>
</reference>
<feature type="transmembrane region" description="Helical" evidence="1">
    <location>
        <begin position="12"/>
        <end position="34"/>
    </location>
</feature>
<proteinExistence type="predicted"/>
<evidence type="ECO:0000313" key="3">
    <source>
        <dbReference type="Proteomes" id="UP000261600"/>
    </source>
</evidence>
<dbReference type="AlphaFoldDB" id="A0A3Q3ID80"/>
<name>A0A3Q3ID80_MONAL</name>
<keyword evidence="3" id="KW-1185">Reference proteome</keyword>
<accession>A0A3Q3ID80</accession>
<evidence type="ECO:0000256" key="1">
    <source>
        <dbReference type="SAM" id="Phobius"/>
    </source>
</evidence>
<evidence type="ECO:0008006" key="4">
    <source>
        <dbReference type="Google" id="ProtNLM"/>
    </source>
</evidence>
<keyword evidence="1" id="KW-1133">Transmembrane helix</keyword>
<dbReference type="Proteomes" id="UP000261600">
    <property type="component" value="Unplaced"/>
</dbReference>
<keyword evidence="1" id="KW-0472">Membrane</keyword>
<sequence length="146" mass="16815">MCIKIQKLKFHLFLYFLSFLVFYISLFLSLSLSYTHTHKPPLPCSSLPHLIRRYRVSHHTTNQTCSGHPPKMTPRTVCCLHKLALKNRWASASDLAQVLSVESRVSVTMQTVQRTLHNIDLYGWHAKLNFATEHEQSILGAQSLVR</sequence>
<evidence type="ECO:0000313" key="2">
    <source>
        <dbReference type="Ensembl" id="ENSMALP00000001937.1"/>
    </source>
</evidence>
<reference evidence="2" key="2">
    <citation type="submission" date="2025-09" db="UniProtKB">
        <authorList>
            <consortium name="Ensembl"/>
        </authorList>
    </citation>
    <scope>IDENTIFICATION</scope>
</reference>
<protein>
    <recommendedName>
        <fullName evidence="4">Transposase Tc1-like domain-containing protein</fullName>
    </recommendedName>
</protein>
<dbReference type="Ensembl" id="ENSMALT00000001991.1">
    <property type="protein sequence ID" value="ENSMALP00000001937.1"/>
    <property type="gene ID" value="ENSMALG00000001435.1"/>
</dbReference>